<evidence type="ECO:0000256" key="1">
    <source>
        <dbReference type="ARBA" id="ARBA00004193"/>
    </source>
</evidence>
<keyword evidence="4" id="KW-0732">Signal</keyword>
<dbReference type="InterPro" id="IPR003760">
    <property type="entry name" value="PnrA-like"/>
</dbReference>
<evidence type="ECO:0000259" key="7">
    <source>
        <dbReference type="Pfam" id="PF02608"/>
    </source>
</evidence>
<keyword evidence="6 8" id="KW-0449">Lipoprotein</keyword>
<comment type="caution">
    <text evidence="8">The sequence shown here is derived from an EMBL/GenBank/DDBJ whole genome shotgun (WGS) entry which is preliminary data.</text>
</comment>
<dbReference type="PROSITE" id="PS51257">
    <property type="entry name" value="PROKAR_LIPOPROTEIN"/>
    <property type="match status" value="1"/>
</dbReference>
<dbReference type="CDD" id="cd06354">
    <property type="entry name" value="PBP1_PrnA-like"/>
    <property type="match status" value="1"/>
</dbReference>
<dbReference type="Pfam" id="PF02608">
    <property type="entry name" value="Bmp"/>
    <property type="match status" value="1"/>
</dbReference>
<dbReference type="GO" id="GO:0005886">
    <property type="term" value="C:plasma membrane"/>
    <property type="evidence" value="ECO:0007669"/>
    <property type="project" value="UniProtKB-SubCell"/>
</dbReference>
<feature type="domain" description="ABC transporter substrate-binding protein PnrA-like" evidence="7">
    <location>
        <begin position="33"/>
        <end position="308"/>
    </location>
</feature>
<comment type="similarity">
    <text evidence="2">Belongs to the BMP lipoprotein family.</text>
</comment>
<comment type="subcellular location">
    <subcellularLocation>
        <location evidence="1">Cell membrane</location>
        <topology evidence="1">Lipid-anchor</topology>
    </subcellularLocation>
</comment>
<keyword evidence="5" id="KW-0472">Membrane</keyword>
<evidence type="ECO:0000256" key="3">
    <source>
        <dbReference type="ARBA" id="ARBA00022475"/>
    </source>
</evidence>
<dbReference type="EMBL" id="CABL01000001">
    <property type="protein sequence ID" value="CBH74332.1"/>
    <property type="molecule type" value="Genomic_DNA"/>
</dbReference>
<dbReference type="PANTHER" id="PTHR34296:SF2">
    <property type="entry name" value="ABC TRANSPORTER GUANOSINE-BINDING PROTEIN NUPN"/>
    <property type="match status" value="1"/>
</dbReference>
<evidence type="ECO:0000256" key="6">
    <source>
        <dbReference type="ARBA" id="ARBA00023288"/>
    </source>
</evidence>
<evidence type="ECO:0000313" key="8">
    <source>
        <dbReference type="EMBL" id="CBH74332.1"/>
    </source>
</evidence>
<dbReference type="SUPFAM" id="SSF53822">
    <property type="entry name" value="Periplasmic binding protein-like I"/>
    <property type="match status" value="1"/>
</dbReference>
<gene>
    <name evidence="8" type="primary">yufN</name>
    <name evidence="8" type="ORF">CARN1_2219</name>
</gene>
<dbReference type="AlphaFoldDB" id="E6PCZ7"/>
<reference evidence="8" key="1">
    <citation type="submission" date="2009-10" db="EMBL/GenBank/DDBJ databases">
        <title>Diversity of trophic interactions inside an arsenic-rich microbial ecosystem.</title>
        <authorList>
            <person name="Bertin P.N."/>
            <person name="Heinrich-Salmeron A."/>
            <person name="Pelletier E."/>
            <person name="Goulhen-Chollet F."/>
            <person name="Arsene-Ploetze F."/>
            <person name="Gallien S."/>
            <person name="Calteau A."/>
            <person name="Vallenet D."/>
            <person name="Casiot C."/>
            <person name="Chane-Woon-Ming B."/>
            <person name="Giloteaux L."/>
            <person name="Barakat M."/>
            <person name="Bonnefoy V."/>
            <person name="Bruneel O."/>
            <person name="Chandler M."/>
            <person name="Cleiss J."/>
            <person name="Duran R."/>
            <person name="Elbaz-Poulichet F."/>
            <person name="Fonknechten N."/>
            <person name="Lauga B."/>
            <person name="Mornico D."/>
            <person name="Ortet P."/>
            <person name="Schaeffer C."/>
            <person name="Siguier P."/>
            <person name="Alexander Thil Smith A."/>
            <person name="Van Dorsselaer A."/>
            <person name="Weissenbach J."/>
            <person name="Medigue C."/>
            <person name="Le Paslier D."/>
        </authorList>
    </citation>
    <scope>NUCLEOTIDE SEQUENCE</scope>
</reference>
<evidence type="ECO:0000256" key="5">
    <source>
        <dbReference type="ARBA" id="ARBA00023136"/>
    </source>
</evidence>
<dbReference type="Gene3D" id="3.40.50.2300">
    <property type="match status" value="2"/>
</dbReference>
<proteinExistence type="inferred from homology"/>
<organism evidence="8">
    <name type="scientific">mine drainage metagenome</name>
    <dbReference type="NCBI Taxonomy" id="410659"/>
    <lineage>
        <taxon>unclassified sequences</taxon>
        <taxon>metagenomes</taxon>
        <taxon>ecological metagenomes</taxon>
    </lineage>
</organism>
<protein>
    <submittedName>
        <fullName evidence="8">Putative lipoprotein</fullName>
    </submittedName>
</protein>
<sequence>MRILARVLSACALTALVVACAPSTEQGRGLSLGMVTDIGGLGDKSFNDSAYRGLLYAHRTLGARISVLQSRSAADYQPNLEALANERFSVIYAIGFLMSKDLDQIAQDHPHTHFAIVDAVVNEPNVVSITFREQDGSFLAGALAAMMSKTKHIAFLGGQDIPLLHKFEAGYIAGAREIDPSVKVDAKYIGSFDDVAAGKELADVELNDGADIIYAAAGKAGMGAIEAVQTRRGAYAIGVDSNQDGLAPGKVLTSMVKRVNVAVFDVAKAYRAGKPMHGHVVFGLREGGVSLTHFKYTRKKIGSARLARLARIRAAIIDGRIVPPATLRALAKFKPVAL</sequence>
<evidence type="ECO:0000256" key="2">
    <source>
        <dbReference type="ARBA" id="ARBA00008610"/>
    </source>
</evidence>
<name>E6PCZ7_9ZZZZ</name>
<dbReference type="InterPro" id="IPR050957">
    <property type="entry name" value="BMP_lipoprotein"/>
</dbReference>
<keyword evidence="3" id="KW-1003">Cell membrane</keyword>
<accession>E6PCZ7</accession>
<dbReference type="PANTHER" id="PTHR34296">
    <property type="entry name" value="TRANSCRIPTIONAL ACTIVATOR PROTEIN MED"/>
    <property type="match status" value="1"/>
</dbReference>
<evidence type="ECO:0000256" key="4">
    <source>
        <dbReference type="ARBA" id="ARBA00022729"/>
    </source>
</evidence>
<dbReference type="InterPro" id="IPR028082">
    <property type="entry name" value="Peripla_BP_I"/>
</dbReference>